<proteinExistence type="predicted"/>
<keyword evidence="4" id="KW-1185">Reference proteome</keyword>
<evidence type="ECO:0000313" key="3">
    <source>
        <dbReference type="EMBL" id="AQP51933.1"/>
    </source>
</evidence>
<evidence type="ECO:0000313" key="4">
    <source>
        <dbReference type="Proteomes" id="UP000188235"/>
    </source>
</evidence>
<sequence length="278" mass="30530">MVSRAKAAGGQPRDSVAGFEVHLTNFEGPFDLLLNLISRRELDVTEVALSQVTDEFIAYVRVGGEVWDLDKTSSFLLVASTLLDLKAARLLPGGEVTDPEDIAALEARDLLFARLLQYRAFKKLAEWIAATMTAAETTYWRPGGLEEQFRDVLPEVELKLTADDVARLAAQAMTPRPEPIVELSHLHASTVSLSEQVAKVAQMLRDGGAATFRSLIAGCDRLTTVVRFLAVLELFRASQVALEQLSPLGELTIRWTGGDEEAVEVTDEYGPTEQEEQT</sequence>
<dbReference type="PANTHER" id="PTHR33969:SF2">
    <property type="entry name" value="SEGREGATION AND CONDENSATION PROTEIN A"/>
    <property type="match status" value="1"/>
</dbReference>
<accession>A0A1Q2D0Q5</accession>
<protein>
    <recommendedName>
        <fullName evidence="2">Segregation and condensation protein A</fullName>
    </recommendedName>
</protein>
<dbReference type="STRING" id="399497.BW733_14995"/>
<dbReference type="PANTHER" id="PTHR33969">
    <property type="entry name" value="SEGREGATION AND CONDENSATION PROTEIN A"/>
    <property type="match status" value="1"/>
</dbReference>
<dbReference type="EMBL" id="CP019607">
    <property type="protein sequence ID" value="AQP51933.1"/>
    <property type="molecule type" value="Genomic_DNA"/>
</dbReference>
<gene>
    <name evidence="3" type="ORF">BW733_14995</name>
</gene>
<evidence type="ECO:0000256" key="2">
    <source>
        <dbReference type="ARBA" id="ARBA00044777"/>
    </source>
</evidence>
<dbReference type="KEGG" id="tfa:BW733_14995"/>
<dbReference type="Pfam" id="PF02616">
    <property type="entry name" value="SMC_ScpA"/>
    <property type="match status" value="1"/>
</dbReference>
<name>A0A1Q2D0Q5_9ACTN</name>
<dbReference type="InterPro" id="IPR003768">
    <property type="entry name" value="ScpA"/>
</dbReference>
<organism evidence="3 4">
    <name type="scientific">Tessaracoccus flavescens</name>
    <dbReference type="NCBI Taxonomy" id="399497"/>
    <lineage>
        <taxon>Bacteria</taxon>
        <taxon>Bacillati</taxon>
        <taxon>Actinomycetota</taxon>
        <taxon>Actinomycetes</taxon>
        <taxon>Propionibacteriales</taxon>
        <taxon>Propionibacteriaceae</taxon>
        <taxon>Tessaracoccus</taxon>
    </lineage>
</organism>
<evidence type="ECO:0000256" key="1">
    <source>
        <dbReference type="ARBA" id="ARBA00022829"/>
    </source>
</evidence>
<dbReference type="AlphaFoldDB" id="A0A1Q2D0Q5"/>
<dbReference type="Proteomes" id="UP000188235">
    <property type="component" value="Chromosome"/>
</dbReference>
<reference evidence="3 4" key="1">
    <citation type="journal article" date="2008" name="Int. J. Syst. Evol. Microbiol.">
        <title>Tessaracoccus flavescens sp. nov., isolated from marine sediment.</title>
        <authorList>
            <person name="Lee D.W."/>
            <person name="Lee S.D."/>
        </authorList>
    </citation>
    <scope>NUCLEOTIDE SEQUENCE [LARGE SCALE GENOMIC DNA]</scope>
    <source>
        <strain evidence="3 4">SST-39T</strain>
    </source>
</reference>
<dbReference type="Gene3D" id="6.10.250.2410">
    <property type="match status" value="1"/>
</dbReference>
<dbReference type="GO" id="GO:0007059">
    <property type="term" value="P:chromosome segregation"/>
    <property type="evidence" value="ECO:0007669"/>
    <property type="project" value="UniProtKB-KW"/>
</dbReference>
<keyword evidence="1" id="KW-0159">Chromosome partition</keyword>